<reference evidence="5" key="1">
    <citation type="submission" date="2014-09" db="EMBL/GenBank/DDBJ databases">
        <title>Genome sequence of the luminous mushroom Mycena chlorophos for searching fungal bioluminescence genes.</title>
        <authorList>
            <person name="Tanaka Y."/>
            <person name="Kasuga D."/>
            <person name="Oba Y."/>
            <person name="Hase S."/>
            <person name="Sato K."/>
            <person name="Oba Y."/>
            <person name="Sakakibara Y."/>
        </authorList>
    </citation>
    <scope>NUCLEOTIDE SEQUENCE</scope>
</reference>
<dbReference type="PANTHER" id="PTHR23322">
    <property type="entry name" value="FAS-ASSOCIATED PROTEIN"/>
    <property type="match status" value="1"/>
</dbReference>
<evidence type="ECO:0000256" key="1">
    <source>
        <dbReference type="ARBA" id="ARBA00023054"/>
    </source>
</evidence>
<feature type="domain" description="UBX" evidence="4">
    <location>
        <begin position="962"/>
        <end position="1047"/>
    </location>
</feature>
<evidence type="ECO:0000256" key="2">
    <source>
        <dbReference type="SAM" id="Coils"/>
    </source>
</evidence>
<dbReference type="Gene3D" id="3.10.20.90">
    <property type="entry name" value="Phosphatidylinositol 3-kinase Catalytic Subunit, Chain A, domain 1"/>
    <property type="match status" value="1"/>
</dbReference>
<dbReference type="InterPro" id="IPR001012">
    <property type="entry name" value="UBX_dom"/>
</dbReference>
<name>A0ABQ0L539_MYCCL</name>
<feature type="region of interest" description="Disordered" evidence="3">
    <location>
        <begin position="824"/>
        <end position="847"/>
    </location>
</feature>
<gene>
    <name evidence="5" type="ORF">MCHLO_03795</name>
</gene>
<dbReference type="SUPFAM" id="SSF54236">
    <property type="entry name" value="Ubiquitin-like"/>
    <property type="match status" value="1"/>
</dbReference>
<dbReference type="PROSITE" id="PS50033">
    <property type="entry name" value="UBX"/>
    <property type="match status" value="1"/>
</dbReference>
<sequence length="1092" mass="119345">MASSQSKPAPANATHKVSSITPSNAIRTLEMTFNRRTEEPDDLRILDYIRRTFDSAKALSDTEIVLGTLYVFPQLPFSARKIADLFNFSYEGWSGASLASCFDDLPNPCWLFYEPAERDARKRLVAAGNALAPSPVAKGAVNLQAAMDDEVRLIHGIYPVTKETKLTAHGASHAEPLVKMWMRLKEIFAVEDEATLRVILEELLRNRDGSVPELLKASQDFIAAHKANYAKAGEDKFREVMAFPLGVLLGLQTITSLSFCANGAACNLGYLLGGHLGVITEVKLGTGAGDPGIQACVSVQALARDNEIDRTSDHPLVPITVGIRTRVVEIGHILIRSYNDTAQEDQACWNAAIVRTIQVDGTSTSPPSDLEILRIACTFALPPVAPSVFPQRPGVPSSGTLGPATLFRDNDLRLFRTTWSKSDGAKQEVVVKMFPSRKYGAAAHNAAAAQSLAPSLIFFGDLFESSGTGSLVVVMEYIEPAEDITKKHIDQLEAVAQRLAMLGLVHGDIRIPNVVFTKDEQVKIIDWNWGRVSSEPATFYPDDLNTENSHLFMSLTEAQQNAVAQLRDLTNGTEDAAIALLETVDFDLARAVDLVYGTGSVPAAPAAPTPPVVEQFDGIDDSEQGRPLVARPAWSITALFAWPFQLLSSLFRFIFGVLRIPLPRPFAFNLALFRPRRAPPRRDGGADRWVRELEEETGAQCMSAVASGVDTSLPAAGPSTLTHRAPNDRKVLPDFTLGSYEDALRTCQRDIRIGCIVLVSEEHDDVPEFKRSTLTDPTFVRLLHENEVLVWGGDVRDREAYSAALKLQATTYPFVAFVALQPRRGSSTSSSPALTVLSRHQGPPSGPTSAAALAAHLETQVLPRVAPFLAGLRGARHAAAADRALREEQDRAFREAAAKDTARIRAAMEADARIAREREAAKIAKENEEARIAKEAEERERREAERLRWRQWLKKAVNQHPEPKEGVALVIRLPNGSRVVRRFANDCSLSYLYAFVDGQLTDSAATASVSPAGHDLADLERAVQEQVATRDAQDWWGFQLVLAYPRREIPWGKGVLGDVAALQGGGQVVVQMNSPVVEQTGDADDDGYVSEE</sequence>
<dbReference type="SMART" id="SM00594">
    <property type="entry name" value="UAS"/>
    <property type="match status" value="1"/>
</dbReference>
<evidence type="ECO:0000313" key="6">
    <source>
        <dbReference type="Proteomes" id="UP000815677"/>
    </source>
</evidence>
<dbReference type="CDD" id="cd01767">
    <property type="entry name" value="UBX"/>
    <property type="match status" value="1"/>
</dbReference>
<dbReference type="Gene3D" id="3.40.30.10">
    <property type="entry name" value="Glutaredoxin"/>
    <property type="match status" value="1"/>
</dbReference>
<dbReference type="SUPFAM" id="SSF56112">
    <property type="entry name" value="Protein kinase-like (PK-like)"/>
    <property type="match status" value="1"/>
</dbReference>
<protein>
    <recommendedName>
        <fullName evidence="4">UBX domain-containing protein</fullName>
    </recommendedName>
</protein>
<keyword evidence="1 2" id="KW-0175">Coiled coil</keyword>
<evidence type="ECO:0000313" key="5">
    <source>
        <dbReference type="EMBL" id="GAT46259.1"/>
    </source>
</evidence>
<evidence type="ECO:0000259" key="4">
    <source>
        <dbReference type="PROSITE" id="PS50033"/>
    </source>
</evidence>
<dbReference type="PANTHER" id="PTHR23322:SF1">
    <property type="entry name" value="FAS-ASSOCIATED FACTOR 2"/>
    <property type="match status" value="1"/>
</dbReference>
<dbReference type="InterPro" id="IPR006577">
    <property type="entry name" value="UAS"/>
</dbReference>
<dbReference type="InterPro" id="IPR036249">
    <property type="entry name" value="Thioredoxin-like_sf"/>
</dbReference>
<feature type="coiled-coil region" evidence="2">
    <location>
        <begin position="907"/>
        <end position="947"/>
    </location>
</feature>
<dbReference type="InterPro" id="IPR050730">
    <property type="entry name" value="UBX_domain-protein"/>
</dbReference>
<feature type="compositionally biased region" description="Polar residues" evidence="3">
    <location>
        <begin position="824"/>
        <end position="833"/>
    </location>
</feature>
<dbReference type="InterPro" id="IPR011009">
    <property type="entry name" value="Kinase-like_dom_sf"/>
</dbReference>
<keyword evidence="6" id="KW-1185">Reference proteome</keyword>
<proteinExistence type="predicted"/>
<dbReference type="InterPro" id="IPR029071">
    <property type="entry name" value="Ubiquitin-like_domsf"/>
</dbReference>
<dbReference type="EMBL" id="DF842188">
    <property type="protein sequence ID" value="GAT46259.1"/>
    <property type="molecule type" value="Genomic_DNA"/>
</dbReference>
<organism evidence="5 6">
    <name type="scientific">Mycena chlorophos</name>
    <name type="common">Agaric fungus</name>
    <name type="synonym">Agaricus chlorophos</name>
    <dbReference type="NCBI Taxonomy" id="658473"/>
    <lineage>
        <taxon>Eukaryota</taxon>
        <taxon>Fungi</taxon>
        <taxon>Dikarya</taxon>
        <taxon>Basidiomycota</taxon>
        <taxon>Agaricomycotina</taxon>
        <taxon>Agaricomycetes</taxon>
        <taxon>Agaricomycetidae</taxon>
        <taxon>Agaricales</taxon>
        <taxon>Marasmiineae</taxon>
        <taxon>Mycenaceae</taxon>
        <taxon>Mycena</taxon>
    </lineage>
</organism>
<accession>A0ABQ0L539</accession>
<dbReference type="Pfam" id="PF00789">
    <property type="entry name" value="UBX"/>
    <property type="match status" value="1"/>
</dbReference>
<dbReference type="SUPFAM" id="SSF52833">
    <property type="entry name" value="Thioredoxin-like"/>
    <property type="match status" value="1"/>
</dbReference>
<evidence type="ECO:0000256" key="3">
    <source>
        <dbReference type="SAM" id="MobiDB-lite"/>
    </source>
</evidence>
<dbReference type="Pfam" id="PF14555">
    <property type="entry name" value="UBA_4"/>
    <property type="match status" value="1"/>
</dbReference>
<dbReference type="Proteomes" id="UP000815677">
    <property type="component" value="Unassembled WGS sequence"/>
</dbReference>